<evidence type="ECO:0000313" key="2">
    <source>
        <dbReference type="Proteomes" id="UP000568839"/>
    </source>
</evidence>
<keyword evidence="2" id="KW-1185">Reference proteome</keyword>
<gene>
    <name evidence="1" type="ORF">HNR44_003544</name>
</gene>
<comment type="caution">
    <text evidence="1">The sequence shown here is derived from an EMBL/GenBank/DDBJ whole genome shotgun (WGS) entry which is preliminary data.</text>
</comment>
<proteinExistence type="predicted"/>
<reference evidence="1 2" key="1">
    <citation type="submission" date="2020-08" db="EMBL/GenBank/DDBJ databases">
        <title>Genomic Encyclopedia of Type Strains, Phase IV (KMG-IV): sequencing the most valuable type-strain genomes for metagenomic binning, comparative biology and taxonomic classification.</title>
        <authorList>
            <person name="Goeker M."/>
        </authorList>
    </citation>
    <scope>NUCLEOTIDE SEQUENCE [LARGE SCALE GENOMIC DNA]</scope>
    <source>
        <strain evidence="1 2">DSM 21769</strain>
    </source>
</reference>
<protein>
    <submittedName>
        <fullName evidence="1">Uncharacterized protein</fullName>
    </submittedName>
</protein>
<dbReference type="Pfam" id="PF10955">
    <property type="entry name" value="Fin"/>
    <property type="match status" value="1"/>
</dbReference>
<dbReference type="GO" id="GO:0010468">
    <property type="term" value="P:regulation of gene expression"/>
    <property type="evidence" value="ECO:0007669"/>
    <property type="project" value="InterPro"/>
</dbReference>
<sequence length="63" mass="7111">MGTISTTEAKNRDLGFGLLSKQDEEEMMHVDQAGHVHVDILCDACHEATALNPELHEQTRWIH</sequence>
<dbReference type="Proteomes" id="UP000568839">
    <property type="component" value="Unassembled WGS sequence"/>
</dbReference>
<accession>A0A841PXQ5</accession>
<dbReference type="InterPro" id="IPR020115">
    <property type="entry name" value="Fin"/>
</dbReference>
<dbReference type="AlphaFoldDB" id="A0A841PXQ5"/>
<name>A0A841PXQ5_9BACL</name>
<organism evidence="1 2">
    <name type="scientific">Geomicrobium halophilum</name>
    <dbReference type="NCBI Taxonomy" id="549000"/>
    <lineage>
        <taxon>Bacteria</taxon>
        <taxon>Bacillati</taxon>
        <taxon>Bacillota</taxon>
        <taxon>Bacilli</taxon>
        <taxon>Bacillales</taxon>
        <taxon>Geomicrobium</taxon>
    </lineage>
</organism>
<dbReference type="EMBL" id="JACHHJ010000008">
    <property type="protein sequence ID" value="MBB6451531.1"/>
    <property type="molecule type" value="Genomic_DNA"/>
</dbReference>
<evidence type="ECO:0000313" key="1">
    <source>
        <dbReference type="EMBL" id="MBB6451531.1"/>
    </source>
</evidence>